<feature type="signal peptide" evidence="1">
    <location>
        <begin position="1"/>
        <end position="25"/>
    </location>
</feature>
<organism evidence="2 3">
    <name type="scientific">Edaphochlamys debaryana</name>
    <dbReference type="NCBI Taxonomy" id="47281"/>
    <lineage>
        <taxon>Eukaryota</taxon>
        <taxon>Viridiplantae</taxon>
        <taxon>Chlorophyta</taxon>
        <taxon>core chlorophytes</taxon>
        <taxon>Chlorophyceae</taxon>
        <taxon>CS clade</taxon>
        <taxon>Chlamydomonadales</taxon>
        <taxon>Chlamydomonadales incertae sedis</taxon>
        <taxon>Edaphochlamys</taxon>
    </lineage>
</organism>
<keyword evidence="3" id="KW-1185">Reference proteome</keyword>
<dbReference type="PANTHER" id="PTHR34407">
    <property type="entry name" value="EXPRESSED PROTEIN"/>
    <property type="match status" value="1"/>
</dbReference>
<dbReference type="SUPFAM" id="SSF52266">
    <property type="entry name" value="SGNH hydrolase"/>
    <property type="match status" value="1"/>
</dbReference>
<protein>
    <recommendedName>
        <fullName evidence="4">SGNH hydrolase-type esterase domain-containing protein</fullName>
    </recommendedName>
</protein>
<accession>A0A835Y1X2</accession>
<dbReference type="CDD" id="cd00229">
    <property type="entry name" value="SGNH_hydrolase"/>
    <property type="match status" value="1"/>
</dbReference>
<dbReference type="EMBL" id="JAEHOE010000036">
    <property type="protein sequence ID" value="KAG2493702.1"/>
    <property type="molecule type" value="Genomic_DNA"/>
</dbReference>
<comment type="caution">
    <text evidence="2">The sequence shown here is derived from an EMBL/GenBank/DDBJ whole genome shotgun (WGS) entry which is preliminary data.</text>
</comment>
<dbReference type="AlphaFoldDB" id="A0A835Y1X2"/>
<evidence type="ECO:0000313" key="3">
    <source>
        <dbReference type="Proteomes" id="UP000612055"/>
    </source>
</evidence>
<dbReference type="PANTHER" id="PTHR34407:SF1">
    <property type="entry name" value="SGNH HYDROLASE-TYPE ESTERASE DOMAIN-CONTAINING PROTEIN"/>
    <property type="match status" value="1"/>
</dbReference>
<feature type="chain" id="PRO_5032556945" description="SGNH hydrolase-type esterase domain-containing protein" evidence="1">
    <location>
        <begin position="26"/>
        <end position="533"/>
    </location>
</feature>
<gene>
    <name evidence="2" type="ORF">HYH03_008216</name>
</gene>
<keyword evidence="1" id="KW-0732">Signal</keyword>
<reference evidence="2" key="1">
    <citation type="journal article" date="2020" name="bioRxiv">
        <title>Comparative genomics of Chlamydomonas.</title>
        <authorList>
            <person name="Craig R.J."/>
            <person name="Hasan A.R."/>
            <person name="Ness R.W."/>
            <person name="Keightley P.D."/>
        </authorList>
    </citation>
    <scope>NUCLEOTIDE SEQUENCE</scope>
    <source>
        <strain evidence="2">CCAP 11/70</strain>
    </source>
</reference>
<name>A0A835Y1X2_9CHLO</name>
<evidence type="ECO:0000256" key="1">
    <source>
        <dbReference type="SAM" id="SignalP"/>
    </source>
</evidence>
<dbReference type="OrthoDB" id="544608at2759"/>
<dbReference type="InterPro" id="IPR036514">
    <property type="entry name" value="SGNH_hydro_sf"/>
</dbReference>
<proteinExistence type="predicted"/>
<dbReference type="Proteomes" id="UP000612055">
    <property type="component" value="Unassembled WGS sequence"/>
</dbReference>
<sequence length="533" mass="58434">MDGPRLLPRTALLLALGLLLTGSGGHDRQWAPGFVAAQAADAGPPTPAGGTCKAHKYDTGPYRMLTDAHTRQMGQSYLGDRSRLLAALQRYRDGANLTIGVVGGSISAGQGASDAPSYPYWTRIILQALLPGGKERVNVVNGAMSGTTSQYMSTCVNLHVPATADIVIVEYAINDEEMPMPHMNNQVRRPYERLIRKLLNYPRRPAVILLHAYRWFGDAPPGAIRPTGQFWTSSERQHGEFGLYYGLPQLSVKSCCYHHMLKGAAPYNVSRVRHGPNFMLHEPAIDATLRGNLFYFDNHHPDGNTGHRVMGELVSQLVMDAWAQVVHKSGFEWVNEGKSVHSPKWGFVSEVPGSELRILVSTKTEHEARKDNVLVELGYLRSYENVGRFKVKCVEGCACENTTLDGLHDQKNSQTFLHSLSVSQAERCVISITVLPDSSTGKHKVKITGVMVSEDPDSQHFENFAAWELVAETTSLNPLGVAASGERRDDPGAEGAEVIAGRRVLREAGALGAGARWFKELQGEAELYSFLHA</sequence>
<evidence type="ECO:0008006" key="4">
    <source>
        <dbReference type="Google" id="ProtNLM"/>
    </source>
</evidence>
<evidence type="ECO:0000313" key="2">
    <source>
        <dbReference type="EMBL" id="KAG2493702.1"/>
    </source>
</evidence>
<dbReference type="Gene3D" id="3.40.50.1110">
    <property type="entry name" value="SGNH hydrolase"/>
    <property type="match status" value="1"/>
</dbReference>